<dbReference type="Gene3D" id="2.115.10.20">
    <property type="entry name" value="Glycosyl hydrolase domain, family 43"/>
    <property type="match status" value="1"/>
</dbReference>
<dbReference type="InterPro" id="IPR023296">
    <property type="entry name" value="Glyco_hydro_beta-prop_sf"/>
</dbReference>
<proteinExistence type="predicted"/>
<dbReference type="PANTHER" id="PTHR43301">
    <property type="entry name" value="ARABINAN ENDO-1,5-ALPHA-L-ARABINOSIDASE"/>
    <property type="match status" value="1"/>
</dbReference>
<dbReference type="CDD" id="cd08983">
    <property type="entry name" value="GH43_Bt3655-like"/>
    <property type="match status" value="1"/>
</dbReference>
<organism evidence="2 3">
    <name type="scientific">Corynespora cassiicola Philippines</name>
    <dbReference type="NCBI Taxonomy" id="1448308"/>
    <lineage>
        <taxon>Eukaryota</taxon>
        <taxon>Fungi</taxon>
        <taxon>Dikarya</taxon>
        <taxon>Ascomycota</taxon>
        <taxon>Pezizomycotina</taxon>
        <taxon>Dothideomycetes</taxon>
        <taxon>Pleosporomycetidae</taxon>
        <taxon>Pleosporales</taxon>
        <taxon>Corynesporascaceae</taxon>
        <taxon>Corynespora</taxon>
    </lineage>
</organism>
<keyword evidence="1" id="KW-0732">Signal</keyword>
<dbReference type="PROSITE" id="PS51257">
    <property type="entry name" value="PROKAR_LIPOPROTEIN"/>
    <property type="match status" value="1"/>
</dbReference>
<keyword evidence="3" id="KW-1185">Reference proteome</keyword>
<evidence type="ECO:0000256" key="1">
    <source>
        <dbReference type="SAM" id="SignalP"/>
    </source>
</evidence>
<gene>
    <name evidence="2" type="ORF">BS50DRAFT_581538</name>
</gene>
<feature type="signal peptide" evidence="1">
    <location>
        <begin position="1"/>
        <end position="21"/>
    </location>
</feature>
<protein>
    <submittedName>
        <fullName evidence="2">Arabinosidase</fullName>
    </submittedName>
</protein>
<sequence>MRLLSAFVALLSAASCSPVQSLDFTSYGLTPRADPSLTGYLGVFFLGDKPSVYFYLSNGNNALSIKAINKAQPVITPTKGTKGVRDPSIIAGGGADAGKKWYIIGTDLDIAKTTWDAAQRTGSRSIFVWESTDLVNWTQERLVQVEDASAGMVWAPAAIWDTEKGEYLVHWASKFYGANDPQHTGAPGPIKIRYAYTKDFKTFSAPKDYINYAPTNVIDLDVLPLGDKAYARFLKDETAKTVFTEISTTGLFGTWTRPAGSNAIIASGVEGPAVFWDNQVAGKAHLLLDFYGADGYRPYESSNVKSGQWTASDRSAWPANLRHGSVLPITAAQVSAISAKYA</sequence>
<dbReference type="OrthoDB" id="19657at2759"/>
<dbReference type="AlphaFoldDB" id="A0A2T2PAT9"/>
<evidence type="ECO:0000313" key="2">
    <source>
        <dbReference type="EMBL" id="PSN74760.1"/>
    </source>
</evidence>
<dbReference type="Proteomes" id="UP000240883">
    <property type="component" value="Unassembled WGS sequence"/>
</dbReference>
<dbReference type="SUPFAM" id="SSF75005">
    <property type="entry name" value="Arabinanase/levansucrase/invertase"/>
    <property type="match status" value="1"/>
</dbReference>
<name>A0A2T2PAT9_CORCC</name>
<reference evidence="2 3" key="1">
    <citation type="journal article" date="2018" name="Front. Microbiol.">
        <title>Genome-Wide Analysis of Corynespora cassiicola Leaf Fall Disease Putative Effectors.</title>
        <authorList>
            <person name="Lopez D."/>
            <person name="Ribeiro S."/>
            <person name="Label P."/>
            <person name="Fumanal B."/>
            <person name="Venisse J.S."/>
            <person name="Kohler A."/>
            <person name="de Oliveira R.R."/>
            <person name="Labutti K."/>
            <person name="Lipzen A."/>
            <person name="Lail K."/>
            <person name="Bauer D."/>
            <person name="Ohm R.A."/>
            <person name="Barry K.W."/>
            <person name="Spatafora J."/>
            <person name="Grigoriev I.V."/>
            <person name="Martin F.M."/>
            <person name="Pujade-Renaud V."/>
        </authorList>
    </citation>
    <scope>NUCLEOTIDE SEQUENCE [LARGE SCALE GENOMIC DNA]</scope>
    <source>
        <strain evidence="2 3">Philippines</strain>
    </source>
</reference>
<accession>A0A2T2PAT9</accession>
<feature type="chain" id="PRO_5015555398" evidence="1">
    <location>
        <begin position="22"/>
        <end position="342"/>
    </location>
</feature>
<evidence type="ECO:0000313" key="3">
    <source>
        <dbReference type="Proteomes" id="UP000240883"/>
    </source>
</evidence>
<dbReference type="STRING" id="1448308.A0A2T2PAT9"/>
<dbReference type="EMBL" id="KZ678128">
    <property type="protein sequence ID" value="PSN74760.1"/>
    <property type="molecule type" value="Genomic_DNA"/>
</dbReference>
<dbReference type="InterPro" id="IPR050727">
    <property type="entry name" value="GH43_arabinanases"/>
</dbReference>
<dbReference type="PANTHER" id="PTHR43301:SF8">
    <property type="entry name" value="ARABINOSIDASE-RELATED"/>
    <property type="match status" value="1"/>
</dbReference>